<accession>A0A2U1SWX1</accession>
<evidence type="ECO:0000313" key="2">
    <source>
        <dbReference type="EMBL" id="PWB96099.1"/>
    </source>
</evidence>
<dbReference type="EMBL" id="QEEX01000002">
    <property type="protein sequence ID" value="PWB96099.1"/>
    <property type="molecule type" value="Genomic_DNA"/>
</dbReference>
<evidence type="ECO:0000259" key="1">
    <source>
        <dbReference type="Pfam" id="PF09347"/>
    </source>
</evidence>
<keyword evidence="3" id="KW-1185">Reference proteome</keyword>
<name>A0A2U1SWX1_9MICO</name>
<dbReference type="AlphaFoldDB" id="A0A2U1SWX1"/>
<dbReference type="KEGG" id="salc:C2138_03230"/>
<dbReference type="PANTHER" id="PTHR31527:SF0">
    <property type="entry name" value="RE64534P"/>
    <property type="match status" value="1"/>
</dbReference>
<dbReference type="Proteomes" id="UP000244978">
    <property type="component" value="Unassembled WGS sequence"/>
</dbReference>
<feature type="domain" description="DUF1989" evidence="1">
    <location>
        <begin position="120"/>
        <end position="274"/>
    </location>
</feature>
<reference evidence="3" key="1">
    <citation type="submission" date="2018-04" db="EMBL/GenBank/DDBJ databases">
        <authorList>
            <person name="Liu S."/>
            <person name="Wang Z."/>
            <person name="Li J."/>
        </authorList>
    </citation>
    <scope>NUCLEOTIDE SEQUENCE [LARGE SCALE GENOMIC DNA]</scope>
    <source>
        <strain evidence="3">S1194</strain>
    </source>
</reference>
<evidence type="ECO:0000313" key="3">
    <source>
        <dbReference type="Proteomes" id="UP000244978"/>
    </source>
</evidence>
<gene>
    <name evidence="2" type="ORF">DF220_11995</name>
</gene>
<comment type="caution">
    <text evidence="2">The sequence shown here is derived from an EMBL/GenBank/DDBJ whole genome shotgun (WGS) entry which is preliminary data.</text>
</comment>
<dbReference type="PANTHER" id="PTHR31527">
    <property type="entry name" value="RE64534P"/>
    <property type="match status" value="1"/>
</dbReference>
<dbReference type="InterPro" id="IPR018959">
    <property type="entry name" value="DUF1989"/>
</dbReference>
<sequence length="308" mass="33377">MMSDVLTGRCMRESSLRISSVAVAAGDLDAAIALILPAVSGIPDTIRCSGCCRNAEEMLGTLELMYEQHHEEPRVKSDLKTYWAPGEQIAWEEEIRSFGSDDIPGEIIHDVFVPARGFLRARVVEKGDVVRIVNICGQQVMDVMLYDADNIKNVASMSNTILAGGTNALTTGVTIYAKQGQKLATVGIDTAKMAAADGGYCSDAVNELRYGVEGSPNCKQNLVASMADYGMTPDDLEEGCFTAFLWLTHDEDGTTRLYPSPSKPGDIFELIAERRMIVSASACPSERAVTNNHNPSPMKVIIYRPTAS</sequence>
<dbReference type="Pfam" id="PF09347">
    <property type="entry name" value="DUF1989"/>
    <property type="match status" value="1"/>
</dbReference>
<organism evidence="2 3">
    <name type="scientific">Homoserinimonas hongtaonis</name>
    <dbReference type="NCBI Taxonomy" id="2079791"/>
    <lineage>
        <taxon>Bacteria</taxon>
        <taxon>Bacillati</taxon>
        <taxon>Actinomycetota</taxon>
        <taxon>Actinomycetes</taxon>
        <taxon>Micrococcales</taxon>
        <taxon>Microbacteriaceae</taxon>
        <taxon>Homoserinimonas</taxon>
    </lineage>
</organism>
<proteinExistence type="predicted"/>
<protein>
    <submittedName>
        <fullName evidence="2">DUF1989 domain-containing protein</fullName>
    </submittedName>
</protein>